<dbReference type="EMBL" id="NBSK02000004">
    <property type="protein sequence ID" value="KAJ0214428.1"/>
    <property type="molecule type" value="Genomic_DNA"/>
</dbReference>
<comment type="caution">
    <text evidence="1">The sequence shown here is derived from an EMBL/GenBank/DDBJ whole genome shotgun (WGS) entry which is preliminary data.</text>
</comment>
<dbReference type="AlphaFoldDB" id="A0A9R1VZW0"/>
<evidence type="ECO:0000313" key="2">
    <source>
        <dbReference type="Proteomes" id="UP000235145"/>
    </source>
</evidence>
<dbReference type="Proteomes" id="UP000235145">
    <property type="component" value="Unassembled WGS sequence"/>
</dbReference>
<protein>
    <submittedName>
        <fullName evidence="1">Uncharacterized protein</fullName>
    </submittedName>
</protein>
<name>A0A9R1VZW0_LACSA</name>
<evidence type="ECO:0000313" key="1">
    <source>
        <dbReference type="EMBL" id="KAJ0214428.1"/>
    </source>
</evidence>
<proteinExistence type="predicted"/>
<reference evidence="1 2" key="1">
    <citation type="journal article" date="2017" name="Nat. Commun.">
        <title>Genome assembly with in vitro proximity ligation data and whole-genome triplication in lettuce.</title>
        <authorList>
            <person name="Reyes-Chin-Wo S."/>
            <person name="Wang Z."/>
            <person name="Yang X."/>
            <person name="Kozik A."/>
            <person name="Arikit S."/>
            <person name="Song C."/>
            <person name="Xia L."/>
            <person name="Froenicke L."/>
            <person name="Lavelle D.O."/>
            <person name="Truco M.J."/>
            <person name="Xia R."/>
            <person name="Zhu S."/>
            <person name="Xu C."/>
            <person name="Xu H."/>
            <person name="Xu X."/>
            <person name="Cox K."/>
            <person name="Korf I."/>
            <person name="Meyers B.C."/>
            <person name="Michelmore R.W."/>
        </authorList>
    </citation>
    <scope>NUCLEOTIDE SEQUENCE [LARGE SCALE GENOMIC DNA]</scope>
    <source>
        <strain evidence="2">cv. Salinas</strain>
        <tissue evidence="1">Seedlings</tissue>
    </source>
</reference>
<accession>A0A9R1VZW0</accession>
<gene>
    <name evidence="1" type="ORF">LSAT_V11C400187920</name>
</gene>
<organism evidence="1 2">
    <name type="scientific">Lactuca sativa</name>
    <name type="common">Garden lettuce</name>
    <dbReference type="NCBI Taxonomy" id="4236"/>
    <lineage>
        <taxon>Eukaryota</taxon>
        <taxon>Viridiplantae</taxon>
        <taxon>Streptophyta</taxon>
        <taxon>Embryophyta</taxon>
        <taxon>Tracheophyta</taxon>
        <taxon>Spermatophyta</taxon>
        <taxon>Magnoliopsida</taxon>
        <taxon>eudicotyledons</taxon>
        <taxon>Gunneridae</taxon>
        <taxon>Pentapetalae</taxon>
        <taxon>asterids</taxon>
        <taxon>campanulids</taxon>
        <taxon>Asterales</taxon>
        <taxon>Asteraceae</taxon>
        <taxon>Cichorioideae</taxon>
        <taxon>Cichorieae</taxon>
        <taxon>Lactucinae</taxon>
        <taxon>Lactuca</taxon>
    </lineage>
</organism>
<sequence>MENPLRLISKLESRLEYGFEDSSAICIEISLRDSSLGYNQLYLVKGLDITSFSQLKQEWIRENQSLRWAGLNSLVESICLSPAPDRWCCSLSGMGDFSMASTCSFIDGKLLPAMSSPSRWIKEVPININLALDKLSNGPILDRRLSLLLKCVNVGVFWFLD</sequence>
<keyword evidence="2" id="KW-1185">Reference proteome</keyword>